<proteinExistence type="predicted"/>
<accession>A0ABU8S278</accession>
<evidence type="ECO:0000313" key="1">
    <source>
        <dbReference type="EMBL" id="MEJ5979377.1"/>
    </source>
</evidence>
<evidence type="ECO:0000313" key="2">
    <source>
        <dbReference type="Proteomes" id="UP001361239"/>
    </source>
</evidence>
<organism evidence="1 2">
    <name type="scientific">Novosphingobium anseongense</name>
    <dbReference type="NCBI Taxonomy" id="3133436"/>
    <lineage>
        <taxon>Bacteria</taxon>
        <taxon>Pseudomonadati</taxon>
        <taxon>Pseudomonadota</taxon>
        <taxon>Alphaproteobacteria</taxon>
        <taxon>Sphingomonadales</taxon>
        <taxon>Sphingomonadaceae</taxon>
        <taxon>Novosphingobium</taxon>
    </lineage>
</organism>
<sequence>MTIRTKISSAKFAAPFKVQGHEEIMPAGIYRVDIDEEAIEAIDRTIYRRMETMLPVETVGRIVHRRIEPVDLEALLKDREAVLHTALLRSEPSIYESDAKILGKTRSRFWSLSALQTIGCWAHTVLAGGRRSEL</sequence>
<name>A0ABU8S278_9SPHN</name>
<dbReference type="EMBL" id="JBBHJZ010000007">
    <property type="protein sequence ID" value="MEJ5979377.1"/>
    <property type="molecule type" value="Genomic_DNA"/>
</dbReference>
<dbReference type="Proteomes" id="UP001361239">
    <property type="component" value="Unassembled WGS sequence"/>
</dbReference>
<comment type="caution">
    <text evidence="1">The sequence shown here is derived from an EMBL/GenBank/DDBJ whole genome shotgun (WGS) entry which is preliminary data.</text>
</comment>
<protein>
    <submittedName>
        <fullName evidence="1">Uncharacterized protein</fullName>
    </submittedName>
</protein>
<keyword evidence="2" id="KW-1185">Reference proteome</keyword>
<reference evidence="1 2" key="1">
    <citation type="submission" date="2024-03" db="EMBL/GenBank/DDBJ databases">
        <authorList>
            <person name="Jo J.-H."/>
        </authorList>
    </citation>
    <scope>NUCLEOTIDE SEQUENCE [LARGE SCALE GENOMIC DNA]</scope>
    <source>
        <strain evidence="1 2">PS1R-30</strain>
    </source>
</reference>
<dbReference type="RefSeq" id="WP_339589315.1">
    <property type="nucleotide sequence ID" value="NZ_JBBHJZ010000007.1"/>
</dbReference>
<gene>
    <name evidence="1" type="ORF">WG901_22175</name>
</gene>